<keyword evidence="2" id="KW-1185">Reference proteome</keyword>
<name>A0A9P8I073_9PEZI</name>
<dbReference type="Proteomes" id="UP000698800">
    <property type="component" value="Unassembled WGS sequence"/>
</dbReference>
<dbReference type="AlphaFoldDB" id="A0A9P8I073"/>
<organism evidence="1 2">
    <name type="scientific">Glutinoglossum americanum</name>
    <dbReference type="NCBI Taxonomy" id="1670608"/>
    <lineage>
        <taxon>Eukaryota</taxon>
        <taxon>Fungi</taxon>
        <taxon>Dikarya</taxon>
        <taxon>Ascomycota</taxon>
        <taxon>Pezizomycotina</taxon>
        <taxon>Geoglossomycetes</taxon>
        <taxon>Geoglossales</taxon>
        <taxon>Geoglossaceae</taxon>
        <taxon>Glutinoglossum</taxon>
    </lineage>
</organism>
<gene>
    <name evidence="1" type="ORF">FGG08_004502</name>
</gene>
<evidence type="ECO:0000313" key="2">
    <source>
        <dbReference type="Proteomes" id="UP000698800"/>
    </source>
</evidence>
<reference evidence="1" key="1">
    <citation type="submission" date="2021-03" db="EMBL/GenBank/DDBJ databases">
        <title>Comparative genomics and phylogenomic investigation of the class Geoglossomycetes provide insights into ecological specialization and systematics.</title>
        <authorList>
            <person name="Melie T."/>
            <person name="Pirro S."/>
            <person name="Miller A.N."/>
            <person name="Quandt A."/>
        </authorList>
    </citation>
    <scope>NUCLEOTIDE SEQUENCE</scope>
    <source>
        <strain evidence="1">GBOQ0MN5Z8</strain>
    </source>
</reference>
<accession>A0A9P8I073</accession>
<sequence length="92" mass="10309">MKDPMTDSINANHSDIIKFANPSDQDSSITESRLMRLVDDVPGVVGDRTAGHRKKLSDIEARYVKALNAPNFAAFREYSVEDPAPGTLWWFL</sequence>
<comment type="caution">
    <text evidence="1">The sequence shown here is derived from an EMBL/GenBank/DDBJ whole genome shotgun (WGS) entry which is preliminary data.</text>
</comment>
<protein>
    <submittedName>
        <fullName evidence="1">Uncharacterized protein</fullName>
    </submittedName>
</protein>
<evidence type="ECO:0000313" key="1">
    <source>
        <dbReference type="EMBL" id="KAH0538911.1"/>
    </source>
</evidence>
<dbReference type="OrthoDB" id="20872at2759"/>
<dbReference type="EMBL" id="JAGHQL010000092">
    <property type="protein sequence ID" value="KAH0538911.1"/>
    <property type="molecule type" value="Genomic_DNA"/>
</dbReference>
<proteinExistence type="predicted"/>